<evidence type="ECO:0000256" key="9">
    <source>
        <dbReference type="SAM" id="MobiDB-lite"/>
    </source>
</evidence>
<keyword evidence="2 8" id="KW-0479">Metal-binding</keyword>
<evidence type="ECO:0000259" key="11">
    <source>
        <dbReference type="PROSITE" id="PS51915"/>
    </source>
</evidence>
<feature type="region of interest" description="Disordered" evidence="9">
    <location>
        <begin position="172"/>
        <end position="198"/>
    </location>
</feature>
<dbReference type="SUPFAM" id="SSF57667">
    <property type="entry name" value="beta-beta-alpha zinc fingers"/>
    <property type="match status" value="1"/>
</dbReference>
<evidence type="ECO:0000256" key="8">
    <source>
        <dbReference type="PROSITE-ProRule" id="PRU01263"/>
    </source>
</evidence>
<keyword evidence="13" id="KW-1185">Reference proteome</keyword>
<dbReference type="Gene3D" id="3.30.160.60">
    <property type="entry name" value="Classic Zinc Finger"/>
    <property type="match status" value="2"/>
</dbReference>
<evidence type="ECO:0000256" key="7">
    <source>
        <dbReference type="PROSITE-ProRule" id="PRU00042"/>
    </source>
</evidence>
<dbReference type="SMART" id="SM00355">
    <property type="entry name" value="ZnF_C2H2"/>
    <property type="match status" value="4"/>
</dbReference>
<feature type="binding site" evidence="8">
    <location>
        <position position="65"/>
    </location>
    <ligand>
        <name>Zn(2+)</name>
        <dbReference type="ChEBI" id="CHEBI:29105"/>
    </ligand>
</feature>
<dbReference type="InterPro" id="IPR036236">
    <property type="entry name" value="Znf_C2H2_sf"/>
</dbReference>
<evidence type="ECO:0000259" key="10">
    <source>
        <dbReference type="PROSITE" id="PS50157"/>
    </source>
</evidence>
<evidence type="ECO:0000256" key="1">
    <source>
        <dbReference type="ARBA" id="ARBA00004123"/>
    </source>
</evidence>
<dbReference type="SMART" id="SM00868">
    <property type="entry name" value="zf-AD"/>
    <property type="match status" value="1"/>
</dbReference>
<feature type="domain" description="C2H2-type" evidence="10">
    <location>
        <begin position="328"/>
        <end position="356"/>
    </location>
</feature>
<feature type="domain" description="ZAD" evidence="11">
    <location>
        <begin position="15"/>
        <end position="92"/>
    </location>
</feature>
<dbReference type="Pfam" id="PF07776">
    <property type="entry name" value="zf-AD"/>
    <property type="match status" value="1"/>
</dbReference>
<dbReference type="InterPro" id="IPR013087">
    <property type="entry name" value="Znf_C2H2_type"/>
</dbReference>
<evidence type="ECO:0000256" key="5">
    <source>
        <dbReference type="ARBA" id="ARBA00022833"/>
    </source>
</evidence>
<evidence type="ECO:0000256" key="4">
    <source>
        <dbReference type="ARBA" id="ARBA00022771"/>
    </source>
</evidence>
<feature type="binding site" evidence="8">
    <location>
        <position position="17"/>
    </location>
    <ligand>
        <name>Zn(2+)</name>
        <dbReference type="ChEBI" id="CHEBI:29105"/>
    </ligand>
</feature>
<protein>
    <submittedName>
        <fullName evidence="12">Uncharacterized protein</fullName>
    </submittedName>
</protein>
<evidence type="ECO:0000313" key="13">
    <source>
        <dbReference type="Proteomes" id="UP001359485"/>
    </source>
</evidence>
<dbReference type="InterPro" id="IPR012934">
    <property type="entry name" value="Znf_AD"/>
</dbReference>
<dbReference type="PANTHER" id="PTHR24406">
    <property type="entry name" value="TRANSCRIPTIONAL REPRESSOR CTCFL-RELATED"/>
    <property type="match status" value="1"/>
</dbReference>
<comment type="subcellular location">
    <subcellularLocation>
        <location evidence="1">Nucleus</location>
    </subcellularLocation>
</comment>
<name>A0ABR1ASV2_POLSC</name>
<dbReference type="SUPFAM" id="SSF57716">
    <property type="entry name" value="Glucocorticoid receptor-like (DNA-binding domain)"/>
    <property type="match status" value="1"/>
</dbReference>
<feature type="binding site" evidence="8">
    <location>
        <position position="68"/>
    </location>
    <ligand>
        <name>Zn(2+)</name>
        <dbReference type="ChEBI" id="CHEBI:29105"/>
    </ligand>
</feature>
<comment type="caution">
    <text evidence="12">The sequence shown here is derived from an EMBL/GenBank/DDBJ whole genome shotgun (WGS) entry which is preliminary data.</text>
</comment>
<sequence length="393" mass="45138">MENIETEMQVVHFEKICRLCLREEDSLTQIFDSNSKDICSSIDRKIMACSSIEVSQNDGLPTQICDECLSRVNAAFDFRIQCENADKTLHEIISLVHSPNKTQNKSTEHCAIKSKLNTNWDNWDKLMVEDGSQVIVIRNEDLKIPSSDSVTGTFYVINEVDCVKETYQEENVDNSFREDTNDEGSAHNVGSYHPKPLPEKMSESNVFLNEITCGGESDAEESQRVTTFCPKTNEGSILDGSKKKHCPYCNKKLARVEEHVRLLHSNRIYKCIKYGCGAEFLTLKNLQSHQLNCYDIKKGFKCSRCFKEFHRKSNFKAHILRHSDKREFKCQLCEHAFVDSTGLKRHFLKHHEPEQEMFVGGCCGKRFKSKEGLKKHIRKSICGIQIFKIVESN</sequence>
<dbReference type="InterPro" id="IPR050888">
    <property type="entry name" value="ZnF_C2H2-type_TF"/>
</dbReference>
<dbReference type="Pfam" id="PF00096">
    <property type="entry name" value="zf-C2H2"/>
    <property type="match status" value="2"/>
</dbReference>
<feature type="binding site" evidence="8">
    <location>
        <position position="20"/>
    </location>
    <ligand>
        <name>Zn(2+)</name>
        <dbReference type="ChEBI" id="CHEBI:29105"/>
    </ligand>
</feature>
<keyword evidence="3" id="KW-0677">Repeat</keyword>
<dbReference type="Proteomes" id="UP001359485">
    <property type="component" value="Unassembled WGS sequence"/>
</dbReference>
<evidence type="ECO:0000256" key="3">
    <source>
        <dbReference type="ARBA" id="ARBA00022737"/>
    </source>
</evidence>
<evidence type="ECO:0000313" key="12">
    <source>
        <dbReference type="EMBL" id="KAK6626417.1"/>
    </source>
</evidence>
<keyword evidence="4 7" id="KW-0863">Zinc-finger</keyword>
<dbReference type="PROSITE" id="PS51915">
    <property type="entry name" value="ZAD"/>
    <property type="match status" value="1"/>
</dbReference>
<keyword evidence="5 8" id="KW-0862">Zinc</keyword>
<accession>A0ABR1ASV2</accession>
<keyword evidence="6" id="KW-0539">Nucleus</keyword>
<evidence type="ECO:0000256" key="2">
    <source>
        <dbReference type="ARBA" id="ARBA00022723"/>
    </source>
</evidence>
<dbReference type="Gene3D" id="3.40.1800.20">
    <property type="match status" value="1"/>
</dbReference>
<feature type="domain" description="C2H2-type" evidence="10">
    <location>
        <begin position="300"/>
        <end position="327"/>
    </location>
</feature>
<dbReference type="EMBL" id="JAWJWF010000045">
    <property type="protein sequence ID" value="KAK6626417.1"/>
    <property type="molecule type" value="Genomic_DNA"/>
</dbReference>
<organism evidence="12 13">
    <name type="scientific">Polyplax serrata</name>
    <name type="common">Common mouse louse</name>
    <dbReference type="NCBI Taxonomy" id="468196"/>
    <lineage>
        <taxon>Eukaryota</taxon>
        <taxon>Metazoa</taxon>
        <taxon>Ecdysozoa</taxon>
        <taxon>Arthropoda</taxon>
        <taxon>Hexapoda</taxon>
        <taxon>Insecta</taxon>
        <taxon>Pterygota</taxon>
        <taxon>Neoptera</taxon>
        <taxon>Paraneoptera</taxon>
        <taxon>Psocodea</taxon>
        <taxon>Troctomorpha</taxon>
        <taxon>Phthiraptera</taxon>
        <taxon>Anoplura</taxon>
        <taxon>Polyplacidae</taxon>
        <taxon>Polyplax</taxon>
    </lineage>
</organism>
<evidence type="ECO:0000256" key="6">
    <source>
        <dbReference type="ARBA" id="ARBA00023242"/>
    </source>
</evidence>
<gene>
    <name evidence="12" type="ORF">RUM44_008890</name>
</gene>
<reference evidence="12 13" key="1">
    <citation type="submission" date="2023-09" db="EMBL/GenBank/DDBJ databases">
        <title>Genomes of two closely related lineages of the louse Polyplax serrata with different host specificities.</title>
        <authorList>
            <person name="Martinu J."/>
            <person name="Tarabai H."/>
            <person name="Stefka J."/>
            <person name="Hypsa V."/>
        </authorList>
    </citation>
    <scope>NUCLEOTIDE SEQUENCE [LARGE SCALE GENOMIC DNA]</scope>
    <source>
        <strain evidence="12">98ZLc_SE</strain>
    </source>
</reference>
<dbReference type="PROSITE" id="PS50157">
    <property type="entry name" value="ZINC_FINGER_C2H2_2"/>
    <property type="match status" value="2"/>
</dbReference>
<proteinExistence type="predicted"/>
<dbReference type="PROSITE" id="PS00028">
    <property type="entry name" value="ZINC_FINGER_C2H2_1"/>
    <property type="match status" value="2"/>
</dbReference>